<dbReference type="InterPro" id="IPR046783">
    <property type="entry name" value="HTH_63"/>
</dbReference>
<name>A0ABD6A4P9_9EURY</name>
<dbReference type="GeneID" id="79314556"/>
<comment type="caution">
    <text evidence="1">The sequence shown here is derived from an EMBL/GenBank/DDBJ whole genome shotgun (WGS) entry which is preliminary data.</text>
</comment>
<keyword evidence="2" id="KW-1185">Reference proteome</keyword>
<sequence length="211" mass="23467">MSNATGELTIACHVRPTQLLEPIDAHVETLKRCEREGHIDGLVLRSWPSEVSLSGSVTSDETIETFRRFRRWAERQGVSICPPFERRTRVSEITNERREILRTPLVCLAIYVDDRLGAVFPHTEGERTYGVTEVTATLRAGDLPPRVDEACRSERVEFGTCPDCAEPIVSGQGVLACPDCRWTATVAPGGRYRDVPGLRDASALTVGRQFD</sequence>
<accession>A0ABD6A4P9</accession>
<organism evidence="1 2">
    <name type="scientific">Halomarina halobia</name>
    <dbReference type="NCBI Taxonomy" id="3033386"/>
    <lineage>
        <taxon>Archaea</taxon>
        <taxon>Methanobacteriati</taxon>
        <taxon>Methanobacteriota</taxon>
        <taxon>Stenosarchaea group</taxon>
        <taxon>Halobacteria</taxon>
        <taxon>Halobacteriales</taxon>
        <taxon>Natronomonadaceae</taxon>
        <taxon>Halomarina</taxon>
    </lineage>
</organism>
<dbReference type="AlphaFoldDB" id="A0ABD6A4P9"/>
<evidence type="ECO:0000313" key="1">
    <source>
        <dbReference type="EMBL" id="MFC7315586.1"/>
    </source>
</evidence>
<proteinExistence type="predicted"/>
<reference evidence="1 2" key="1">
    <citation type="journal article" date="2019" name="Int. J. Syst. Evol. Microbiol.">
        <title>The Global Catalogue of Microorganisms (GCM) 10K type strain sequencing project: providing services to taxonomists for standard genome sequencing and annotation.</title>
        <authorList>
            <consortium name="The Broad Institute Genomics Platform"/>
            <consortium name="The Broad Institute Genome Sequencing Center for Infectious Disease"/>
            <person name="Wu L."/>
            <person name="Ma J."/>
        </authorList>
    </citation>
    <scope>NUCLEOTIDE SEQUENCE [LARGE SCALE GENOMIC DNA]</scope>
    <source>
        <strain evidence="1 2">PSR21</strain>
    </source>
</reference>
<dbReference type="RefSeq" id="WP_276304989.1">
    <property type="nucleotide sequence ID" value="NZ_CP119992.1"/>
</dbReference>
<evidence type="ECO:0000313" key="2">
    <source>
        <dbReference type="Proteomes" id="UP001596547"/>
    </source>
</evidence>
<gene>
    <name evidence="1" type="ORF">ACFQPE_02085</name>
</gene>
<protein>
    <submittedName>
        <fullName evidence="1">HTH domain-containing protein</fullName>
    </submittedName>
</protein>
<dbReference type="Pfam" id="PF20575">
    <property type="entry name" value="HTH_63"/>
    <property type="match status" value="1"/>
</dbReference>
<dbReference type="EMBL" id="JBHTBF010000001">
    <property type="protein sequence ID" value="MFC7315586.1"/>
    <property type="molecule type" value="Genomic_DNA"/>
</dbReference>
<dbReference type="Proteomes" id="UP001596547">
    <property type="component" value="Unassembled WGS sequence"/>
</dbReference>